<dbReference type="AlphaFoldDB" id="A0A9X2WQZ0"/>
<feature type="binding site" evidence="8 10">
    <location>
        <position position="88"/>
    </location>
    <ligand>
        <name>3-methyl-2-oxobutanoate</name>
        <dbReference type="ChEBI" id="CHEBI:11851"/>
    </ligand>
</feature>
<dbReference type="Pfam" id="PF02548">
    <property type="entry name" value="Pantoate_transf"/>
    <property type="match status" value="1"/>
</dbReference>
<dbReference type="EMBL" id="JAMTCC010000001">
    <property type="protein sequence ID" value="MCT7943815.1"/>
    <property type="molecule type" value="Genomic_DNA"/>
</dbReference>
<keyword evidence="8 11" id="KW-0460">Magnesium</keyword>
<dbReference type="RefSeq" id="WP_261271425.1">
    <property type="nucleotide sequence ID" value="NZ_JAMTCC010000001.1"/>
</dbReference>
<dbReference type="GO" id="GO:0000287">
    <property type="term" value="F:magnesium ion binding"/>
    <property type="evidence" value="ECO:0007669"/>
    <property type="project" value="TreeGrafter"/>
</dbReference>
<keyword evidence="13" id="KW-1185">Reference proteome</keyword>
<feature type="binding site" evidence="8 11">
    <location>
        <position position="120"/>
    </location>
    <ligand>
        <name>Mg(2+)</name>
        <dbReference type="ChEBI" id="CHEBI:18420"/>
    </ligand>
</feature>
<evidence type="ECO:0000256" key="9">
    <source>
        <dbReference type="PIRSR" id="PIRSR000388-1"/>
    </source>
</evidence>
<feature type="active site" description="Proton acceptor" evidence="8 9">
    <location>
        <position position="187"/>
    </location>
</feature>
<protein>
    <recommendedName>
        <fullName evidence="8">3-methyl-2-oxobutanoate hydroxymethyltransferase</fullName>
        <ecNumber evidence="8">2.1.2.11</ecNumber>
    </recommendedName>
    <alternativeName>
        <fullName evidence="8">Ketopantoate hydroxymethyltransferase</fullName>
        <shortName evidence="8">KPHMT</shortName>
    </alternativeName>
</protein>
<feature type="binding site" evidence="8 11">
    <location>
        <position position="49"/>
    </location>
    <ligand>
        <name>Mg(2+)</name>
        <dbReference type="ChEBI" id="CHEBI:18420"/>
    </ligand>
</feature>
<dbReference type="PANTHER" id="PTHR20881">
    <property type="entry name" value="3-METHYL-2-OXOBUTANOATE HYDROXYMETHYLTRANSFERASE"/>
    <property type="match status" value="1"/>
</dbReference>
<evidence type="ECO:0000256" key="11">
    <source>
        <dbReference type="PIRSR" id="PIRSR000388-3"/>
    </source>
</evidence>
<dbReference type="EC" id="2.1.2.11" evidence="8"/>
<evidence type="ECO:0000256" key="7">
    <source>
        <dbReference type="ARBA" id="ARBA00056497"/>
    </source>
</evidence>
<dbReference type="NCBIfam" id="TIGR00222">
    <property type="entry name" value="panB"/>
    <property type="match status" value="1"/>
</dbReference>
<proteinExistence type="inferred from homology"/>
<comment type="cofactor">
    <cofactor evidence="8 11">
        <name>Mg(2+)</name>
        <dbReference type="ChEBI" id="CHEBI:18420"/>
    </cofactor>
    <text evidence="8 11">Binds 1 Mg(2+) ion per subunit.</text>
</comment>
<evidence type="ECO:0000313" key="13">
    <source>
        <dbReference type="Proteomes" id="UP001155604"/>
    </source>
</evidence>
<comment type="subunit">
    <text evidence="3 8">Homodecamer; pentamer of dimers.</text>
</comment>
<evidence type="ECO:0000256" key="2">
    <source>
        <dbReference type="ARBA" id="ARBA00008676"/>
    </source>
</evidence>
<dbReference type="InterPro" id="IPR015813">
    <property type="entry name" value="Pyrv/PenolPyrv_kinase-like_dom"/>
</dbReference>
<dbReference type="InterPro" id="IPR040442">
    <property type="entry name" value="Pyrv_kinase-like_dom_sf"/>
</dbReference>
<comment type="caution">
    <text evidence="12">The sequence shown here is derived from an EMBL/GenBank/DDBJ whole genome shotgun (WGS) entry which is preliminary data.</text>
</comment>
<evidence type="ECO:0000256" key="4">
    <source>
        <dbReference type="ARBA" id="ARBA00022655"/>
    </source>
</evidence>
<dbReference type="InterPro" id="IPR003700">
    <property type="entry name" value="Pantoate_hydroxy_MeTrfase"/>
</dbReference>
<dbReference type="Gene3D" id="3.20.20.60">
    <property type="entry name" value="Phosphoenolpyruvate-binding domains"/>
    <property type="match status" value="1"/>
</dbReference>
<keyword evidence="4 8" id="KW-0566">Pantothenate biosynthesis</keyword>
<dbReference type="FunFam" id="3.20.20.60:FF:000003">
    <property type="entry name" value="3-methyl-2-oxobutanoate hydroxymethyltransferase"/>
    <property type="match status" value="1"/>
</dbReference>
<keyword evidence="5 8" id="KW-0808">Transferase</keyword>
<reference evidence="12" key="1">
    <citation type="journal article" date="2023" name="Int. J. Syst. Evol. Microbiol.">
        <title>&lt;i&gt;Shewanella septentrionalis&lt;/i&gt; sp. nov. and &lt;i&gt;Shewanella holmiensis&lt;/i&gt; sp. nov., isolated from Baltic Sea water and sediments.</title>
        <authorList>
            <person name="Martin-Rodriguez A.J."/>
            <person name="Thorell K."/>
            <person name="Joffre E."/>
            <person name="Jensie-Markopoulos S."/>
            <person name="Moore E.R.B."/>
            <person name="Sjoling A."/>
        </authorList>
    </citation>
    <scope>NUCLEOTIDE SEQUENCE</scope>
    <source>
        <strain evidence="12">SP1W3</strain>
    </source>
</reference>
<keyword evidence="8" id="KW-0963">Cytoplasm</keyword>
<dbReference type="NCBIfam" id="NF001452">
    <property type="entry name" value="PRK00311.1"/>
    <property type="match status" value="1"/>
</dbReference>
<evidence type="ECO:0000256" key="10">
    <source>
        <dbReference type="PIRSR" id="PIRSR000388-2"/>
    </source>
</evidence>
<gene>
    <name evidence="8 12" type="primary">panB</name>
    <name evidence="12" type="ORF">NE536_00295</name>
</gene>
<dbReference type="PIRSF" id="PIRSF000388">
    <property type="entry name" value="Pantoate_hydroxy_MeTrfase"/>
    <property type="match status" value="1"/>
</dbReference>
<comment type="similarity">
    <text evidence="2 8">Belongs to the PanB family.</text>
</comment>
<feature type="binding site" evidence="8 11">
    <location>
        <position position="88"/>
    </location>
    <ligand>
        <name>Mg(2+)</name>
        <dbReference type="ChEBI" id="CHEBI:18420"/>
    </ligand>
</feature>
<dbReference type="Proteomes" id="UP001155604">
    <property type="component" value="Unassembled WGS sequence"/>
</dbReference>
<comment type="function">
    <text evidence="7 8">Catalyzes the reversible reaction in which hydroxymethyl group from 5,10-methylenetetrahydrofolate is transferred onto alpha-ketoisovalerate to form ketopantoate.</text>
</comment>
<feature type="binding site" evidence="8 10">
    <location>
        <position position="118"/>
    </location>
    <ligand>
        <name>3-methyl-2-oxobutanoate</name>
        <dbReference type="ChEBI" id="CHEBI:11851"/>
    </ligand>
</feature>
<evidence type="ECO:0000256" key="3">
    <source>
        <dbReference type="ARBA" id="ARBA00011424"/>
    </source>
</evidence>
<evidence type="ECO:0000256" key="8">
    <source>
        <dbReference type="HAMAP-Rule" id="MF_00156"/>
    </source>
</evidence>
<name>A0A9X2WQZ0_9GAMM</name>
<dbReference type="GO" id="GO:0005737">
    <property type="term" value="C:cytoplasm"/>
    <property type="evidence" value="ECO:0007669"/>
    <property type="project" value="UniProtKB-SubCell"/>
</dbReference>
<dbReference type="PANTHER" id="PTHR20881:SF0">
    <property type="entry name" value="3-METHYL-2-OXOBUTANOATE HYDROXYMETHYLTRANSFERASE"/>
    <property type="match status" value="1"/>
</dbReference>
<evidence type="ECO:0000256" key="5">
    <source>
        <dbReference type="ARBA" id="ARBA00022679"/>
    </source>
</evidence>
<evidence type="ECO:0000256" key="6">
    <source>
        <dbReference type="ARBA" id="ARBA00022723"/>
    </source>
</evidence>
<keyword evidence="6 8" id="KW-0479">Metal-binding</keyword>
<comment type="catalytic activity">
    <reaction evidence="8">
        <text>(6R)-5,10-methylene-5,6,7,8-tetrahydrofolate + 3-methyl-2-oxobutanoate + H2O = 2-dehydropantoate + (6S)-5,6,7,8-tetrahydrofolate</text>
        <dbReference type="Rhea" id="RHEA:11824"/>
        <dbReference type="ChEBI" id="CHEBI:11561"/>
        <dbReference type="ChEBI" id="CHEBI:11851"/>
        <dbReference type="ChEBI" id="CHEBI:15377"/>
        <dbReference type="ChEBI" id="CHEBI:15636"/>
        <dbReference type="ChEBI" id="CHEBI:57453"/>
        <dbReference type="EC" id="2.1.2.11"/>
    </reaction>
</comment>
<comment type="subcellular location">
    <subcellularLocation>
        <location evidence="8">Cytoplasm</location>
    </subcellularLocation>
</comment>
<dbReference type="GO" id="GO:0015940">
    <property type="term" value="P:pantothenate biosynthetic process"/>
    <property type="evidence" value="ECO:0007669"/>
    <property type="project" value="UniProtKB-UniRule"/>
</dbReference>
<accession>A0A9X2WQZ0</accession>
<dbReference type="CDD" id="cd06557">
    <property type="entry name" value="KPHMT-like"/>
    <property type="match status" value="1"/>
</dbReference>
<evidence type="ECO:0000256" key="1">
    <source>
        <dbReference type="ARBA" id="ARBA00005033"/>
    </source>
</evidence>
<dbReference type="GO" id="GO:0003864">
    <property type="term" value="F:3-methyl-2-oxobutanoate hydroxymethyltransferase activity"/>
    <property type="evidence" value="ECO:0007669"/>
    <property type="project" value="UniProtKB-UniRule"/>
</dbReference>
<evidence type="ECO:0000313" key="12">
    <source>
        <dbReference type="EMBL" id="MCT7943815.1"/>
    </source>
</evidence>
<organism evidence="12 13">
    <name type="scientific">Shewanella septentrionalis</name>
    <dbReference type="NCBI Taxonomy" id="2952223"/>
    <lineage>
        <taxon>Bacteria</taxon>
        <taxon>Pseudomonadati</taxon>
        <taxon>Pseudomonadota</taxon>
        <taxon>Gammaproteobacteria</taxon>
        <taxon>Alteromonadales</taxon>
        <taxon>Shewanellaceae</taxon>
        <taxon>Shewanella</taxon>
    </lineage>
</organism>
<dbReference type="HAMAP" id="MF_00156">
    <property type="entry name" value="PanB"/>
    <property type="match status" value="1"/>
</dbReference>
<comment type="pathway">
    <text evidence="1 8">Cofactor biosynthesis; (R)-pantothenate biosynthesis; (R)-pantoate from 3-methyl-2-oxobutanoate: step 1/2.</text>
</comment>
<feature type="binding site" evidence="8 10">
    <location>
        <begin position="49"/>
        <end position="50"/>
    </location>
    <ligand>
        <name>3-methyl-2-oxobutanoate</name>
        <dbReference type="ChEBI" id="CHEBI:11851"/>
    </ligand>
</feature>
<dbReference type="SUPFAM" id="SSF51621">
    <property type="entry name" value="Phosphoenolpyruvate/pyruvate domain"/>
    <property type="match status" value="1"/>
</dbReference>
<sequence>MSIHMNQNRVTPVTLQKMKGKPPIVALTAYEKPMAELIDPHVDMIIVGDSVGMVVYGQDSTLGVTLEMMINHGLAVTRGAAHACVIIDMPFGSYQESPQQAFRHASQVLIRTGAQAVKLEGGAEMLDTTRFLTQRGIPVMPHIGLMPQHVNQLGGFKTQARDAAAIEALVRLAKDFEQAGAFSILIEGTSELAARTVTAEVSIPVIGIGASPACDGQVLVTEDILGLFSDYTPKFAKRYIDLSPLITHACAEYAREVRTAEFPTAEHCFGLSQTTKVTAD</sequence>